<gene>
    <name evidence="2" type="ORF">FB474_0197</name>
</gene>
<proteinExistence type="predicted"/>
<reference evidence="2 3" key="1">
    <citation type="submission" date="2019-06" db="EMBL/GenBank/DDBJ databases">
        <title>Sequencing the genomes of 1000 actinobacteria strains.</title>
        <authorList>
            <person name="Klenk H.-P."/>
        </authorList>
    </citation>
    <scope>NUCLEOTIDE SEQUENCE [LARGE SCALE GENOMIC DNA]</scope>
    <source>
        <strain evidence="2 3">DSM 18082</strain>
    </source>
</reference>
<dbReference type="RefSeq" id="WP_141786942.1">
    <property type="nucleotide sequence ID" value="NZ_BAAAKX010000003.1"/>
</dbReference>
<dbReference type="OrthoDB" id="5932488at2"/>
<dbReference type="PANTHER" id="PTHR34293:SF1">
    <property type="entry name" value="HTH-TYPE TRANSCRIPTIONAL REGULATOR TRMBL2"/>
    <property type="match status" value="1"/>
</dbReference>
<dbReference type="AlphaFoldDB" id="A0A542ZEV0"/>
<evidence type="ECO:0000313" key="3">
    <source>
        <dbReference type="Proteomes" id="UP000319514"/>
    </source>
</evidence>
<dbReference type="Pfam" id="PF01978">
    <property type="entry name" value="TrmB"/>
    <property type="match status" value="1"/>
</dbReference>
<dbReference type="InterPro" id="IPR002831">
    <property type="entry name" value="Tscrpt_reg_TrmB_N"/>
</dbReference>
<comment type="caution">
    <text evidence="2">The sequence shown here is derived from an EMBL/GenBank/DDBJ whole genome shotgun (WGS) entry which is preliminary data.</text>
</comment>
<dbReference type="SUPFAM" id="SSF46785">
    <property type="entry name" value="Winged helix' DNA-binding domain"/>
    <property type="match status" value="1"/>
</dbReference>
<evidence type="ECO:0000313" key="2">
    <source>
        <dbReference type="EMBL" id="TQL58858.1"/>
    </source>
</evidence>
<organism evidence="2 3">
    <name type="scientific">Oryzihumus leptocrescens</name>
    <dbReference type="NCBI Taxonomy" id="297536"/>
    <lineage>
        <taxon>Bacteria</taxon>
        <taxon>Bacillati</taxon>
        <taxon>Actinomycetota</taxon>
        <taxon>Actinomycetes</taxon>
        <taxon>Micrococcales</taxon>
        <taxon>Intrasporangiaceae</taxon>
        <taxon>Oryzihumus</taxon>
    </lineage>
</organism>
<dbReference type="PANTHER" id="PTHR34293">
    <property type="entry name" value="HTH-TYPE TRANSCRIPTIONAL REGULATOR TRMBL2"/>
    <property type="match status" value="1"/>
</dbReference>
<name>A0A542ZEV0_9MICO</name>
<protein>
    <submittedName>
        <fullName evidence="2">Sugar-specific transcriptional regulator TrmB</fullName>
    </submittedName>
</protein>
<dbReference type="EMBL" id="VFOQ01000001">
    <property type="protein sequence ID" value="TQL58858.1"/>
    <property type="molecule type" value="Genomic_DNA"/>
</dbReference>
<dbReference type="Gene3D" id="1.10.10.10">
    <property type="entry name" value="Winged helix-like DNA-binding domain superfamily/Winged helix DNA-binding domain"/>
    <property type="match status" value="1"/>
</dbReference>
<feature type="domain" description="Transcription regulator TrmB N-terminal" evidence="1">
    <location>
        <begin position="15"/>
        <end position="79"/>
    </location>
</feature>
<accession>A0A542ZEV0</accession>
<dbReference type="InterPro" id="IPR036390">
    <property type="entry name" value="WH_DNA-bd_sf"/>
</dbReference>
<evidence type="ECO:0000259" key="1">
    <source>
        <dbReference type="Pfam" id="PF01978"/>
    </source>
</evidence>
<dbReference type="InterPro" id="IPR051797">
    <property type="entry name" value="TrmB-like"/>
</dbReference>
<keyword evidence="3" id="KW-1185">Reference proteome</keyword>
<dbReference type="Proteomes" id="UP000319514">
    <property type="component" value="Unassembled WGS sequence"/>
</dbReference>
<dbReference type="InterPro" id="IPR036388">
    <property type="entry name" value="WH-like_DNA-bd_sf"/>
</dbReference>
<sequence length="255" mass="27718">MPDPSLHLHLHRMVALGLNTYEAKAYLALVLRDSWAASDLATQAGIPRQRIYDVLSRLVQRGLARDRPGRVTRYSATDPDTAIQRLIAVQRQELDELSTRSQDLALTLRQAWERGQGEAEAPVRAEVLREAALAAGRSRELVDSARAELSVLVPAQEGWLLPEADAVARLREGGGLVRLLVQGPVEHLGALRDAGAQVRGTDHAVMGLVLADRRAVLVRLTSAAGATDLVVEHDAMAASLQVTFDEAWERAAQLA</sequence>